<organism evidence="2 3">
    <name type="scientific">Neoarthrinium moseri</name>
    <dbReference type="NCBI Taxonomy" id="1658444"/>
    <lineage>
        <taxon>Eukaryota</taxon>
        <taxon>Fungi</taxon>
        <taxon>Dikarya</taxon>
        <taxon>Ascomycota</taxon>
        <taxon>Pezizomycotina</taxon>
        <taxon>Sordariomycetes</taxon>
        <taxon>Xylariomycetidae</taxon>
        <taxon>Amphisphaeriales</taxon>
        <taxon>Apiosporaceae</taxon>
        <taxon>Neoarthrinium</taxon>
    </lineage>
</organism>
<reference evidence="2" key="1">
    <citation type="submission" date="2021-03" db="EMBL/GenBank/DDBJ databases">
        <title>Revisited historic fungal species revealed as producer of novel bioactive compounds through whole genome sequencing and comparative genomics.</title>
        <authorList>
            <person name="Vignolle G.A."/>
            <person name="Hochenegger N."/>
            <person name="Mach R.L."/>
            <person name="Mach-Aigner A.R."/>
            <person name="Javad Rahimi M."/>
            <person name="Salim K.A."/>
            <person name="Chan C.M."/>
            <person name="Lim L.B.L."/>
            <person name="Cai F."/>
            <person name="Druzhinina I.S."/>
            <person name="U'Ren J.M."/>
            <person name="Derntl C."/>
        </authorList>
    </citation>
    <scope>NUCLEOTIDE SEQUENCE</scope>
    <source>
        <strain evidence="2">TUCIM 5799</strain>
    </source>
</reference>
<gene>
    <name evidence="2" type="ORF">JX265_006193</name>
</gene>
<evidence type="ECO:0000256" key="1">
    <source>
        <dbReference type="SAM" id="MobiDB-lite"/>
    </source>
</evidence>
<feature type="region of interest" description="Disordered" evidence="1">
    <location>
        <begin position="1"/>
        <end position="146"/>
    </location>
</feature>
<evidence type="ECO:0000313" key="3">
    <source>
        <dbReference type="Proteomes" id="UP000829685"/>
    </source>
</evidence>
<dbReference type="AlphaFoldDB" id="A0A9Q0AP62"/>
<accession>A0A9Q0AP62</accession>
<feature type="compositionally biased region" description="Polar residues" evidence="1">
    <location>
        <begin position="26"/>
        <end position="40"/>
    </location>
</feature>
<keyword evidence="3" id="KW-1185">Reference proteome</keyword>
<name>A0A9Q0AP62_9PEZI</name>
<feature type="compositionally biased region" description="Gly residues" evidence="1">
    <location>
        <begin position="137"/>
        <end position="146"/>
    </location>
</feature>
<proteinExistence type="predicted"/>
<feature type="compositionally biased region" description="Basic and acidic residues" evidence="1">
    <location>
        <begin position="65"/>
        <end position="77"/>
    </location>
</feature>
<comment type="caution">
    <text evidence="2">The sequence shown here is derived from an EMBL/GenBank/DDBJ whole genome shotgun (WGS) entry which is preliminary data.</text>
</comment>
<protein>
    <submittedName>
        <fullName evidence="2">Uncharacterized protein</fullName>
    </submittedName>
</protein>
<dbReference type="Proteomes" id="UP000829685">
    <property type="component" value="Unassembled WGS sequence"/>
</dbReference>
<evidence type="ECO:0000313" key="2">
    <source>
        <dbReference type="EMBL" id="KAI1870023.1"/>
    </source>
</evidence>
<sequence length="146" mass="14897">MAFFKPAAEAPNTATSNANTNADTTGDQVPANTPASTDGITKTAVLDGGQQQQQQQLGRLAKSAGAEHERHPDKSAAREWGGVRAAHGAEALGREEEDQGDEALQSQDDGAGGGVEGAKLKDIKNGGSNKKKPATRSGGGVLPPEL</sequence>
<feature type="compositionally biased region" description="Low complexity" evidence="1">
    <location>
        <begin position="7"/>
        <end position="25"/>
    </location>
</feature>
<dbReference type="EMBL" id="JAFIMR010000014">
    <property type="protein sequence ID" value="KAI1870023.1"/>
    <property type="molecule type" value="Genomic_DNA"/>
</dbReference>